<protein>
    <submittedName>
        <fullName evidence="2">Uncharacterized protein</fullName>
    </submittedName>
</protein>
<name>A0A6A7CB65_9PEZI</name>
<feature type="region of interest" description="Disordered" evidence="1">
    <location>
        <begin position="1"/>
        <end position="200"/>
    </location>
</feature>
<sequence>MPSTPVRTPSPAPCDRPNTPPAPALGARYDNWEPYAPRRSTRKTAQRNPYGSHNVEKSPPIMPRDIRDTTPPPTARRSNRAQRSALAFTPQTGAHETPIKRKKHIGPLSPPTTCEPALLTPDKTPLKRSEKAVGSPARVLTFQPVSPDDSMPMPRKQRKRGEMVNVLDPGGKSSGGFSIYTDVQDRQPELDLSEDNPFIGPLTKVRKSEEQLMVEAAERDEGIMFMFRGKKVFRRFAQEGETTTAPAGLERQIGGASQRPLTRSSVKPRLLFAKKKNSDDDEEALTDIEPSLEAQRRTGGRRLGGIKRASAATPSSPGYSPGASGVKRARVSKKKGSRKTASTRIGRAVEVESGNASTSAVV</sequence>
<reference evidence="2" key="1">
    <citation type="journal article" date="2020" name="Stud. Mycol.">
        <title>101 Dothideomycetes genomes: a test case for predicting lifestyles and emergence of pathogens.</title>
        <authorList>
            <person name="Haridas S."/>
            <person name="Albert R."/>
            <person name="Binder M."/>
            <person name="Bloem J."/>
            <person name="Labutti K."/>
            <person name="Salamov A."/>
            <person name="Andreopoulos B."/>
            <person name="Baker S."/>
            <person name="Barry K."/>
            <person name="Bills G."/>
            <person name="Bluhm B."/>
            <person name="Cannon C."/>
            <person name="Castanera R."/>
            <person name="Culley D."/>
            <person name="Daum C."/>
            <person name="Ezra D."/>
            <person name="Gonzalez J."/>
            <person name="Henrissat B."/>
            <person name="Kuo A."/>
            <person name="Liang C."/>
            <person name="Lipzen A."/>
            <person name="Lutzoni F."/>
            <person name="Magnuson J."/>
            <person name="Mondo S."/>
            <person name="Nolan M."/>
            <person name="Ohm R."/>
            <person name="Pangilinan J."/>
            <person name="Park H.-J."/>
            <person name="Ramirez L."/>
            <person name="Alfaro M."/>
            <person name="Sun H."/>
            <person name="Tritt A."/>
            <person name="Yoshinaga Y."/>
            <person name="Zwiers L.-H."/>
            <person name="Turgeon B."/>
            <person name="Goodwin S."/>
            <person name="Spatafora J."/>
            <person name="Crous P."/>
            <person name="Grigoriev I."/>
        </authorList>
    </citation>
    <scope>NUCLEOTIDE SEQUENCE</scope>
    <source>
        <strain evidence="2">CBS 480.64</strain>
    </source>
</reference>
<organism evidence="2 3">
    <name type="scientific">Piedraia hortae CBS 480.64</name>
    <dbReference type="NCBI Taxonomy" id="1314780"/>
    <lineage>
        <taxon>Eukaryota</taxon>
        <taxon>Fungi</taxon>
        <taxon>Dikarya</taxon>
        <taxon>Ascomycota</taxon>
        <taxon>Pezizomycotina</taxon>
        <taxon>Dothideomycetes</taxon>
        <taxon>Dothideomycetidae</taxon>
        <taxon>Capnodiales</taxon>
        <taxon>Piedraiaceae</taxon>
        <taxon>Piedraia</taxon>
    </lineage>
</organism>
<dbReference type="OrthoDB" id="5398515at2759"/>
<evidence type="ECO:0000313" key="2">
    <source>
        <dbReference type="EMBL" id="KAF2863818.1"/>
    </source>
</evidence>
<evidence type="ECO:0000256" key="1">
    <source>
        <dbReference type="SAM" id="MobiDB-lite"/>
    </source>
</evidence>
<gene>
    <name evidence="2" type="ORF">K470DRAFT_254704</name>
</gene>
<keyword evidence="3" id="KW-1185">Reference proteome</keyword>
<dbReference type="EMBL" id="MU005959">
    <property type="protein sequence ID" value="KAF2863818.1"/>
    <property type="molecule type" value="Genomic_DNA"/>
</dbReference>
<proteinExistence type="predicted"/>
<feature type="region of interest" description="Disordered" evidence="1">
    <location>
        <begin position="241"/>
        <end position="362"/>
    </location>
</feature>
<accession>A0A6A7CB65</accession>
<feature type="compositionally biased region" description="Low complexity" evidence="1">
    <location>
        <begin position="309"/>
        <end position="325"/>
    </location>
</feature>
<feature type="compositionally biased region" description="Basic residues" evidence="1">
    <location>
        <begin position="327"/>
        <end position="338"/>
    </location>
</feature>
<feature type="compositionally biased region" description="Pro residues" evidence="1">
    <location>
        <begin position="8"/>
        <end position="23"/>
    </location>
</feature>
<evidence type="ECO:0000313" key="3">
    <source>
        <dbReference type="Proteomes" id="UP000799421"/>
    </source>
</evidence>
<dbReference type="Proteomes" id="UP000799421">
    <property type="component" value="Unassembled WGS sequence"/>
</dbReference>
<dbReference type="AlphaFoldDB" id="A0A6A7CB65"/>